<keyword evidence="1" id="KW-0489">Methyltransferase</keyword>
<name>A0A835XK63_9CHLO</name>
<feature type="compositionally biased region" description="Low complexity" evidence="3">
    <location>
        <begin position="419"/>
        <end position="433"/>
    </location>
</feature>
<dbReference type="Gene3D" id="3.40.50.150">
    <property type="entry name" value="Vaccinia Virus protein VP39"/>
    <property type="match status" value="1"/>
</dbReference>
<dbReference type="OrthoDB" id="203237at2759"/>
<dbReference type="Pfam" id="PF04072">
    <property type="entry name" value="LCM"/>
    <property type="match status" value="1"/>
</dbReference>
<dbReference type="GO" id="GO:0008168">
    <property type="term" value="F:methyltransferase activity"/>
    <property type="evidence" value="ECO:0007669"/>
    <property type="project" value="UniProtKB-KW"/>
</dbReference>
<evidence type="ECO:0000313" key="5">
    <source>
        <dbReference type="Proteomes" id="UP000612055"/>
    </source>
</evidence>
<dbReference type="SUPFAM" id="SSF53335">
    <property type="entry name" value="S-adenosyl-L-methionine-dependent methyltransferases"/>
    <property type="match status" value="1"/>
</dbReference>
<protein>
    <recommendedName>
        <fullName evidence="6">S-adenosyl-L-methionine-dependent methyltransferase</fullName>
    </recommendedName>
</protein>
<dbReference type="InterPro" id="IPR029063">
    <property type="entry name" value="SAM-dependent_MTases_sf"/>
</dbReference>
<dbReference type="GO" id="GO:0032259">
    <property type="term" value="P:methylation"/>
    <property type="evidence" value="ECO:0007669"/>
    <property type="project" value="UniProtKB-KW"/>
</dbReference>
<keyword evidence="5" id="KW-1185">Reference proteome</keyword>
<dbReference type="EMBL" id="JAEHOE010000140">
    <property type="protein sequence ID" value="KAG2484890.1"/>
    <property type="molecule type" value="Genomic_DNA"/>
</dbReference>
<feature type="region of interest" description="Disordered" evidence="3">
    <location>
        <begin position="400"/>
        <end position="439"/>
    </location>
</feature>
<evidence type="ECO:0000313" key="4">
    <source>
        <dbReference type="EMBL" id="KAG2484890.1"/>
    </source>
</evidence>
<keyword evidence="2" id="KW-0808">Transferase</keyword>
<evidence type="ECO:0000256" key="3">
    <source>
        <dbReference type="SAM" id="MobiDB-lite"/>
    </source>
</evidence>
<evidence type="ECO:0000256" key="2">
    <source>
        <dbReference type="ARBA" id="ARBA00022679"/>
    </source>
</evidence>
<dbReference type="PANTHER" id="PTHR43619:SF2">
    <property type="entry name" value="S-ADENOSYL-L-METHIONINE-DEPENDENT METHYLTRANSFERASES SUPERFAMILY PROTEIN"/>
    <property type="match status" value="1"/>
</dbReference>
<dbReference type="InterPro" id="IPR007213">
    <property type="entry name" value="Ppm1/Ppm2/Tcmp"/>
</dbReference>
<reference evidence="4" key="1">
    <citation type="journal article" date="2020" name="bioRxiv">
        <title>Comparative genomics of Chlamydomonas.</title>
        <authorList>
            <person name="Craig R.J."/>
            <person name="Hasan A.R."/>
            <person name="Ness R.W."/>
            <person name="Keightley P.D."/>
        </authorList>
    </citation>
    <scope>NUCLEOTIDE SEQUENCE</scope>
    <source>
        <strain evidence="4">CCAP 11/70</strain>
    </source>
</reference>
<dbReference type="PANTHER" id="PTHR43619">
    <property type="entry name" value="S-ADENOSYL-L-METHIONINE-DEPENDENT METHYLTRANSFERASE YKTD-RELATED"/>
    <property type="match status" value="1"/>
</dbReference>
<sequence length="485" mass="48773">MQSVYPCSSRALHRRRALASPWSCRPRRALLCRAADPSHAHGHVVPSPGALAAAPPPALAVSRRIAAARAAETLRASSFPAPESASSEESGPLFQDPYAALLAAWPLPPPANPAAAPPSAAASAQAPAQSQSQQPGPGHGIPSRDEAEDVIATAHIDRLLLAATSMAAVNRITQGDYRQVVLVGDAYDTRPYRLPWPPGTALYLAAPAEAHAAAEAALASAEAAAIAVSLLAPPPAAPAAPSASEAAGAGPAAAAAAAGDGPSTSGRGAAAAAVGAKAGAKAGTGRARVRVGPQPPPGCLVRRVPVELKGDGPYALADALARAGFRADRLSVWALQGLAGAEGVGEQEVSALLASAASAAAFHSLLVGELPPLGGRRWAENVVAESGLLGAPLPFGTPDTSYGRWSRERWGPAAPPAGPSADPQAQAQAQAQGQGAGSGACDDLELQRWLFAAQQIRLSDAQADTLAAHSSAAEEADEDFFGNFS</sequence>
<feature type="region of interest" description="Disordered" evidence="3">
    <location>
        <begin position="111"/>
        <end position="144"/>
    </location>
</feature>
<evidence type="ECO:0000256" key="1">
    <source>
        <dbReference type="ARBA" id="ARBA00022603"/>
    </source>
</evidence>
<comment type="caution">
    <text evidence="4">The sequence shown here is derived from an EMBL/GenBank/DDBJ whole genome shotgun (WGS) entry which is preliminary data.</text>
</comment>
<dbReference type="Proteomes" id="UP000612055">
    <property type="component" value="Unassembled WGS sequence"/>
</dbReference>
<dbReference type="AlphaFoldDB" id="A0A835XK63"/>
<feature type="compositionally biased region" description="Low complexity" evidence="3">
    <location>
        <begin position="117"/>
        <end position="135"/>
    </location>
</feature>
<gene>
    <name evidence="4" type="ORF">HYH03_016371</name>
</gene>
<accession>A0A835XK63</accession>
<organism evidence="4 5">
    <name type="scientific">Edaphochlamys debaryana</name>
    <dbReference type="NCBI Taxonomy" id="47281"/>
    <lineage>
        <taxon>Eukaryota</taxon>
        <taxon>Viridiplantae</taxon>
        <taxon>Chlorophyta</taxon>
        <taxon>core chlorophytes</taxon>
        <taxon>Chlorophyceae</taxon>
        <taxon>CS clade</taxon>
        <taxon>Chlamydomonadales</taxon>
        <taxon>Chlamydomonadales incertae sedis</taxon>
        <taxon>Edaphochlamys</taxon>
    </lineage>
</organism>
<proteinExistence type="predicted"/>
<evidence type="ECO:0008006" key="6">
    <source>
        <dbReference type="Google" id="ProtNLM"/>
    </source>
</evidence>